<gene>
    <name evidence="1" type="ORF">WG68_13130</name>
</gene>
<reference evidence="1 2" key="1">
    <citation type="submission" date="2015-03" db="EMBL/GenBank/DDBJ databases">
        <title>Draft genome sequences of two protease-producing strains of Arsukibacterium isolated from two cold and alkaline environments.</title>
        <authorList>
            <person name="Lylloff J.E."/>
            <person name="Skov L.B."/>
            <person name="Jepsen M."/>
            <person name="Hallin P.F."/>
            <person name="Sorensen S.J."/>
            <person name="Stougaard P."/>
            <person name="Glaring M.A."/>
        </authorList>
    </citation>
    <scope>NUCLEOTIDE SEQUENCE [LARGE SCALE GENOMIC DNA]</scope>
    <source>
        <strain evidence="1 2">GCM72</strain>
    </source>
</reference>
<accession>A0A0M2V1Q9</accession>
<organism evidence="1 2">
    <name type="scientific">Arsukibacterium ikkense</name>
    <dbReference type="NCBI Taxonomy" id="336831"/>
    <lineage>
        <taxon>Bacteria</taxon>
        <taxon>Pseudomonadati</taxon>
        <taxon>Pseudomonadota</taxon>
        <taxon>Gammaproteobacteria</taxon>
        <taxon>Chromatiales</taxon>
        <taxon>Chromatiaceae</taxon>
        <taxon>Arsukibacterium</taxon>
    </lineage>
</organism>
<name>A0A0M2V1Q9_9GAMM</name>
<evidence type="ECO:0000313" key="2">
    <source>
        <dbReference type="Proteomes" id="UP000034228"/>
    </source>
</evidence>
<protein>
    <submittedName>
        <fullName evidence="1">Uncharacterized protein</fullName>
    </submittedName>
</protein>
<keyword evidence="2" id="KW-1185">Reference proteome</keyword>
<dbReference type="InterPro" id="IPR031834">
    <property type="entry name" value="RnlB/LsoB_antitoxin"/>
</dbReference>
<dbReference type="PATRIC" id="fig|336831.14.peg.3389"/>
<sequence length="112" mass="12453">MIKTIRVIGGIAVITATADFHPLRQLKQLAVELEKLDFEGNVLFDLLAVNGLAPNRFASMKFSDCAFIRSSFSVESEVNPHIQSEQDTLAKQDHTFLLGSVLSTAEIYKFTH</sequence>
<dbReference type="Proteomes" id="UP000034228">
    <property type="component" value="Unassembled WGS sequence"/>
</dbReference>
<proteinExistence type="predicted"/>
<evidence type="ECO:0000313" key="1">
    <source>
        <dbReference type="EMBL" id="KKO44782.1"/>
    </source>
</evidence>
<dbReference type="OrthoDB" id="7062973at2"/>
<dbReference type="AlphaFoldDB" id="A0A0M2V1Q9"/>
<dbReference type="EMBL" id="LAHO01000013">
    <property type="protein sequence ID" value="KKO44782.1"/>
    <property type="molecule type" value="Genomic_DNA"/>
</dbReference>
<dbReference type="Pfam" id="PF15933">
    <property type="entry name" value="RnlB_antitoxin"/>
    <property type="match status" value="1"/>
</dbReference>
<dbReference type="STRING" id="336831.WG68_13130"/>
<dbReference type="RefSeq" id="WP_046558169.1">
    <property type="nucleotide sequence ID" value="NZ_LAHO01000013.1"/>
</dbReference>
<comment type="caution">
    <text evidence="1">The sequence shown here is derived from an EMBL/GenBank/DDBJ whole genome shotgun (WGS) entry which is preliminary data.</text>
</comment>